<protein>
    <submittedName>
        <fullName evidence="1">Uncharacterized protein</fullName>
    </submittedName>
</protein>
<reference evidence="1 2" key="1">
    <citation type="submission" date="2013-05" db="EMBL/GenBank/DDBJ databases">
        <authorList>
            <person name="Harkins D.M."/>
            <person name="Durkin A.S."/>
            <person name="Brinkac L.M."/>
            <person name="Haft D.H."/>
            <person name="Selengut J.D."/>
            <person name="Sanka R."/>
            <person name="DePew J."/>
            <person name="Purushe J."/>
            <person name="Hartskeerl R.A."/>
            <person name="Ahmed A."/>
            <person name="van der Linden H."/>
            <person name="Goris M.G.A."/>
            <person name="Vinetz J.M."/>
            <person name="Sutton G.G."/>
            <person name="Nierman W.C."/>
            <person name="Fouts D.E."/>
        </authorList>
    </citation>
    <scope>NUCLEOTIDE SEQUENCE [LARGE SCALE GENOMIC DNA]</scope>
    <source>
        <strain evidence="1 2">CZ214</strain>
    </source>
</reference>
<sequence length="40" mass="4797">MEFFNNSNKKNFGKKLLIKEDETKILSCYDLPSLLKKDFR</sequence>
<dbReference type="Proteomes" id="UP000015442">
    <property type="component" value="Unassembled WGS sequence"/>
</dbReference>
<organism evidence="1 2">
    <name type="scientific">Leptospira noguchii serovar Panama str. CZ214</name>
    <dbReference type="NCBI Taxonomy" id="1001595"/>
    <lineage>
        <taxon>Bacteria</taxon>
        <taxon>Pseudomonadati</taxon>
        <taxon>Spirochaetota</taxon>
        <taxon>Spirochaetia</taxon>
        <taxon>Leptospirales</taxon>
        <taxon>Leptospiraceae</taxon>
        <taxon>Leptospira</taxon>
    </lineage>
</organism>
<dbReference type="EMBL" id="AKWY02000004">
    <property type="protein sequence ID" value="EQA73385.1"/>
    <property type="molecule type" value="Genomic_DNA"/>
</dbReference>
<evidence type="ECO:0000313" key="2">
    <source>
        <dbReference type="Proteomes" id="UP000015442"/>
    </source>
</evidence>
<proteinExistence type="predicted"/>
<accession>T0FV09</accession>
<evidence type="ECO:0000313" key="1">
    <source>
        <dbReference type="EMBL" id="EQA73385.1"/>
    </source>
</evidence>
<name>T0FV09_9LEPT</name>
<gene>
    <name evidence="1" type="ORF">LEP1GSC059_0242</name>
</gene>
<dbReference type="AlphaFoldDB" id="T0FV09"/>
<comment type="caution">
    <text evidence="1">The sequence shown here is derived from an EMBL/GenBank/DDBJ whole genome shotgun (WGS) entry which is preliminary data.</text>
</comment>